<keyword evidence="3" id="KW-1185">Reference proteome</keyword>
<dbReference type="EMBL" id="PQXO01000046">
    <property type="protein sequence ID" value="TGO90915.1"/>
    <property type="molecule type" value="Genomic_DNA"/>
</dbReference>
<comment type="caution">
    <text evidence="2">The sequence shown here is derived from an EMBL/GenBank/DDBJ whole genome shotgun (WGS) entry which is preliminary data.</text>
</comment>
<feature type="compositionally biased region" description="Polar residues" evidence="1">
    <location>
        <begin position="15"/>
        <end position="33"/>
    </location>
</feature>
<reference evidence="2 3" key="1">
    <citation type="submission" date="2017-12" db="EMBL/GenBank/DDBJ databases">
        <title>Comparative genomics of Botrytis spp.</title>
        <authorList>
            <person name="Valero-Jimenez C.A."/>
            <person name="Tapia P."/>
            <person name="Veloso J."/>
            <person name="Silva-Moreno E."/>
            <person name="Staats M."/>
            <person name="Valdes J.H."/>
            <person name="Van Kan J.A.L."/>
        </authorList>
    </citation>
    <scope>NUCLEOTIDE SEQUENCE [LARGE SCALE GENOMIC DNA]</scope>
    <source>
        <strain evidence="2 3">MUCL3349</strain>
    </source>
</reference>
<sequence length="129" mass="14474">MSTFLKKVQKDTKNKSIPSKNGQPSTSTSTGTAPKSILRDPKDPPETRNVLTSLPRRTPNNSLIDDISNPWGKNMTDLTEKRVKHEEAHKARRAADAIPTNKLSQLDEVKKLPKKSKKSSHKEHRRIAS</sequence>
<feature type="compositionally biased region" description="Basic and acidic residues" evidence="1">
    <location>
        <begin position="78"/>
        <end position="95"/>
    </location>
</feature>
<proteinExistence type="predicted"/>
<evidence type="ECO:0000313" key="3">
    <source>
        <dbReference type="Proteomes" id="UP000297280"/>
    </source>
</evidence>
<name>A0A4Z1L299_9HELO</name>
<dbReference type="AlphaFoldDB" id="A0A4Z1L299"/>
<evidence type="ECO:0000256" key="1">
    <source>
        <dbReference type="SAM" id="MobiDB-lite"/>
    </source>
</evidence>
<feature type="region of interest" description="Disordered" evidence="1">
    <location>
        <begin position="1"/>
        <end position="129"/>
    </location>
</feature>
<evidence type="ECO:0000313" key="2">
    <source>
        <dbReference type="EMBL" id="TGO90915.1"/>
    </source>
</evidence>
<feature type="compositionally biased region" description="Basic residues" evidence="1">
    <location>
        <begin position="112"/>
        <end position="129"/>
    </location>
</feature>
<feature type="compositionally biased region" description="Basic and acidic residues" evidence="1">
    <location>
        <begin position="37"/>
        <end position="46"/>
    </location>
</feature>
<protein>
    <submittedName>
        <fullName evidence="2">Uncharacterized protein</fullName>
    </submittedName>
</protein>
<accession>A0A4Z1L299</accession>
<organism evidence="2 3">
    <name type="scientific">Botrytis porri</name>
    <dbReference type="NCBI Taxonomy" id="87229"/>
    <lineage>
        <taxon>Eukaryota</taxon>
        <taxon>Fungi</taxon>
        <taxon>Dikarya</taxon>
        <taxon>Ascomycota</taxon>
        <taxon>Pezizomycotina</taxon>
        <taxon>Leotiomycetes</taxon>
        <taxon>Helotiales</taxon>
        <taxon>Sclerotiniaceae</taxon>
        <taxon>Botrytis</taxon>
    </lineage>
</organism>
<gene>
    <name evidence="2" type="ORF">BPOR_0046g00040</name>
</gene>
<dbReference type="Proteomes" id="UP000297280">
    <property type="component" value="Unassembled WGS sequence"/>
</dbReference>